<sequence length="68" mass="7598">MAYKNAIATEVRQLIKDAPDGYSEYVLEHFVQQDVADTVNAIRSEYPGDTLQETDVYMTGTAPVCINK</sequence>
<keyword evidence="2" id="KW-1185">Reference proteome</keyword>
<name>A0A1U7PSS3_9BACI</name>
<evidence type="ECO:0000313" key="2">
    <source>
        <dbReference type="Proteomes" id="UP000187550"/>
    </source>
</evidence>
<dbReference type="EMBL" id="FTPL01000004">
    <property type="protein sequence ID" value="SIT91499.1"/>
    <property type="molecule type" value="Genomic_DNA"/>
</dbReference>
<dbReference type="STRING" id="550447.SAMN05428946_2692"/>
<dbReference type="RefSeq" id="WP_076759597.1">
    <property type="nucleotide sequence ID" value="NZ_FTPL01000004.1"/>
</dbReference>
<gene>
    <name evidence="1" type="ORF">SAMN05428946_2692</name>
</gene>
<accession>A0A1U7PSS3</accession>
<dbReference type="AlphaFoldDB" id="A0A1U7PSS3"/>
<evidence type="ECO:0000313" key="1">
    <source>
        <dbReference type="EMBL" id="SIT91499.1"/>
    </source>
</evidence>
<dbReference type="Proteomes" id="UP000187550">
    <property type="component" value="Unassembled WGS sequence"/>
</dbReference>
<reference evidence="2" key="1">
    <citation type="submission" date="2017-01" db="EMBL/GenBank/DDBJ databases">
        <authorList>
            <person name="Varghese N."/>
            <person name="Submissions S."/>
        </authorList>
    </citation>
    <scope>NUCLEOTIDE SEQUENCE [LARGE SCALE GENOMIC DNA]</scope>
    <source>
        <strain evidence="2">MNA4</strain>
    </source>
</reference>
<organism evidence="1 2">
    <name type="scientific">Edaphobacillus lindanitolerans</name>
    <dbReference type="NCBI Taxonomy" id="550447"/>
    <lineage>
        <taxon>Bacteria</taxon>
        <taxon>Bacillati</taxon>
        <taxon>Bacillota</taxon>
        <taxon>Bacilli</taxon>
        <taxon>Bacillales</taxon>
        <taxon>Bacillaceae</taxon>
        <taxon>Edaphobacillus</taxon>
    </lineage>
</organism>
<dbReference type="OrthoDB" id="3010371at2"/>
<protein>
    <submittedName>
        <fullName evidence="1">Uncharacterized protein</fullName>
    </submittedName>
</protein>
<proteinExistence type="predicted"/>